<dbReference type="InterPro" id="IPR050266">
    <property type="entry name" value="AB_hydrolase_sf"/>
</dbReference>
<dbReference type="Gene3D" id="3.40.50.1820">
    <property type="entry name" value="alpha/beta hydrolase"/>
    <property type="match status" value="1"/>
</dbReference>
<dbReference type="PRINTS" id="PR00111">
    <property type="entry name" value="ABHYDROLASE"/>
</dbReference>
<keyword evidence="2" id="KW-0378">Hydrolase</keyword>
<dbReference type="InterPro" id="IPR000073">
    <property type="entry name" value="AB_hydrolase_1"/>
</dbReference>
<reference evidence="2" key="1">
    <citation type="journal article" date="2020" name="Stud. Mycol.">
        <title>101 Dothideomycetes genomes: a test case for predicting lifestyles and emergence of pathogens.</title>
        <authorList>
            <person name="Haridas S."/>
            <person name="Albert R."/>
            <person name="Binder M."/>
            <person name="Bloem J."/>
            <person name="Labutti K."/>
            <person name="Salamov A."/>
            <person name="Andreopoulos B."/>
            <person name="Baker S."/>
            <person name="Barry K."/>
            <person name="Bills G."/>
            <person name="Bluhm B."/>
            <person name="Cannon C."/>
            <person name="Castanera R."/>
            <person name="Culley D."/>
            <person name="Daum C."/>
            <person name="Ezra D."/>
            <person name="Gonzalez J."/>
            <person name="Henrissat B."/>
            <person name="Kuo A."/>
            <person name="Liang C."/>
            <person name="Lipzen A."/>
            <person name="Lutzoni F."/>
            <person name="Magnuson J."/>
            <person name="Mondo S."/>
            <person name="Nolan M."/>
            <person name="Ohm R."/>
            <person name="Pangilinan J."/>
            <person name="Park H.-J."/>
            <person name="Ramirez L."/>
            <person name="Alfaro M."/>
            <person name="Sun H."/>
            <person name="Tritt A."/>
            <person name="Yoshinaga Y."/>
            <person name="Zwiers L.-H."/>
            <person name="Turgeon B."/>
            <person name="Goodwin S."/>
            <person name="Spatafora J."/>
            <person name="Crous P."/>
            <person name="Grigoriev I."/>
        </authorList>
    </citation>
    <scope>NUCLEOTIDE SEQUENCE</scope>
    <source>
        <strain evidence="2">CBS 113389</strain>
    </source>
</reference>
<dbReference type="GO" id="GO:0046464">
    <property type="term" value="P:acylglycerol catabolic process"/>
    <property type="evidence" value="ECO:0007669"/>
    <property type="project" value="TreeGrafter"/>
</dbReference>
<keyword evidence="3" id="KW-1185">Reference proteome</keyword>
<feature type="domain" description="AB hydrolase-1" evidence="1">
    <location>
        <begin position="27"/>
        <end position="125"/>
    </location>
</feature>
<dbReference type="Proteomes" id="UP000799767">
    <property type="component" value="Unassembled WGS sequence"/>
</dbReference>
<evidence type="ECO:0000313" key="2">
    <source>
        <dbReference type="EMBL" id="KAF2484183.1"/>
    </source>
</evidence>
<organism evidence="2 3">
    <name type="scientific">Neohortaea acidophila</name>
    <dbReference type="NCBI Taxonomy" id="245834"/>
    <lineage>
        <taxon>Eukaryota</taxon>
        <taxon>Fungi</taxon>
        <taxon>Dikarya</taxon>
        <taxon>Ascomycota</taxon>
        <taxon>Pezizomycotina</taxon>
        <taxon>Dothideomycetes</taxon>
        <taxon>Dothideomycetidae</taxon>
        <taxon>Mycosphaerellales</taxon>
        <taxon>Teratosphaeriaceae</taxon>
        <taxon>Neohortaea</taxon>
    </lineage>
</organism>
<protein>
    <submittedName>
        <fullName evidence="2">Alpha/Beta hydrolase protein</fullName>
    </submittedName>
</protein>
<dbReference type="EMBL" id="MU001634">
    <property type="protein sequence ID" value="KAF2484183.1"/>
    <property type="molecule type" value="Genomic_DNA"/>
</dbReference>
<dbReference type="GO" id="GO:0047372">
    <property type="term" value="F:monoacylglycerol lipase activity"/>
    <property type="evidence" value="ECO:0007669"/>
    <property type="project" value="TreeGrafter"/>
</dbReference>
<dbReference type="AlphaFoldDB" id="A0A6A6PXG1"/>
<dbReference type="InterPro" id="IPR029058">
    <property type="entry name" value="AB_hydrolase_fold"/>
</dbReference>
<sequence>MASISGGVANNGEGLHYQELNVETGKNTVLMIHGALRSGDDWDLIVPHLPRDYHLLIPDLPGHGQSKDILPFSKKLSARLLADLIRKKALNGRAHVIGFSLGAGIGVQLISQYPDLIDVVFLSGYGAVSAPPSAVAAVLWAQERGEALLPKSMISWLMDGTDLSSSGSTVPSYALCRSIADNIHAGEEPSPWPARTLIVAAGKSGILPTADNADAARRLREIASTVQPVGQTKAYTHRQMRHPWCRQAPQLFAQTATMWFEHGTVPEGFEEL</sequence>
<evidence type="ECO:0000259" key="1">
    <source>
        <dbReference type="Pfam" id="PF00561"/>
    </source>
</evidence>
<dbReference type="SUPFAM" id="SSF53474">
    <property type="entry name" value="alpha/beta-Hydrolases"/>
    <property type="match status" value="1"/>
</dbReference>
<evidence type="ECO:0000313" key="3">
    <source>
        <dbReference type="Proteomes" id="UP000799767"/>
    </source>
</evidence>
<dbReference type="Pfam" id="PF00561">
    <property type="entry name" value="Abhydrolase_1"/>
    <property type="match status" value="1"/>
</dbReference>
<name>A0A6A6PXG1_9PEZI</name>
<dbReference type="GeneID" id="54477938"/>
<dbReference type="GO" id="GO:0016020">
    <property type="term" value="C:membrane"/>
    <property type="evidence" value="ECO:0007669"/>
    <property type="project" value="TreeGrafter"/>
</dbReference>
<proteinExistence type="predicted"/>
<dbReference type="PANTHER" id="PTHR43798:SF5">
    <property type="entry name" value="MONOACYLGLYCEROL LIPASE ABHD6"/>
    <property type="match status" value="1"/>
</dbReference>
<dbReference type="OrthoDB" id="8119704at2759"/>
<dbReference type="RefSeq" id="XP_033590753.1">
    <property type="nucleotide sequence ID" value="XM_033736936.1"/>
</dbReference>
<dbReference type="PANTHER" id="PTHR43798">
    <property type="entry name" value="MONOACYLGLYCEROL LIPASE"/>
    <property type="match status" value="1"/>
</dbReference>
<gene>
    <name evidence="2" type="ORF">BDY17DRAFT_323053</name>
</gene>
<accession>A0A6A6PXG1</accession>